<proteinExistence type="predicted"/>
<organism evidence="1 2">
    <name type="scientific">Phakopsora pachyrhizi</name>
    <name type="common">Asian soybean rust disease fungus</name>
    <dbReference type="NCBI Taxonomy" id="170000"/>
    <lineage>
        <taxon>Eukaryota</taxon>
        <taxon>Fungi</taxon>
        <taxon>Dikarya</taxon>
        <taxon>Basidiomycota</taxon>
        <taxon>Pucciniomycotina</taxon>
        <taxon>Pucciniomycetes</taxon>
        <taxon>Pucciniales</taxon>
        <taxon>Phakopsoraceae</taxon>
        <taxon>Phakopsora</taxon>
    </lineage>
</organism>
<accession>A0AAV0BGA7</accession>
<name>A0AAV0BGA7_PHAPC</name>
<reference evidence="1" key="1">
    <citation type="submission" date="2022-06" db="EMBL/GenBank/DDBJ databases">
        <authorList>
            <consortium name="SYNGENTA / RWTH Aachen University"/>
        </authorList>
    </citation>
    <scope>NUCLEOTIDE SEQUENCE</scope>
</reference>
<comment type="caution">
    <text evidence="1">The sequence shown here is derived from an EMBL/GenBank/DDBJ whole genome shotgun (WGS) entry which is preliminary data.</text>
</comment>
<evidence type="ECO:0000313" key="1">
    <source>
        <dbReference type="EMBL" id="CAH7685995.1"/>
    </source>
</evidence>
<dbReference type="AlphaFoldDB" id="A0AAV0BGA7"/>
<dbReference type="EMBL" id="CALTRL010005764">
    <property type="protein sequence ID" value="CAH7685995.1"/>
    <property type="molecule type" value="Genomic_DNA"/>
</dbReference>
<dbReference type="Proteomes" id="UP001153365">
    <property type="component" value="Unassembled WGS sequence"/>
</dbReference>
<protein>
    <submittedName>
        <fullName evidence="1">Uncharacterized protein</fullName>
    </submittedName>
</protein>
<sequence>MQTLYTWGKDWARLGELGHGPVAGRGSARLAGQGRQQEGDWFSRTGQARAWIGSAGSWGSQAIGLAGQGGRQRIGLAGLGSRQGRLGLRLAPLGSRAGRGLAWLRWAVRVGRAGSRLSCSNRAWKHTQAAKEKRFSKFGDTLQVKGILTRKDRKERVGLMIMVVVKRKVLLRQMDVRKTVRLIPGEPVTISLAQRGMELVLK</sequence>
<evidence type="ECO:0000313" key="2">
    <source>
        <dbReference type="Proteomes" id="UP001153365"/>
    </source>
</evidence>
<keyword evidence="2" id="KW-1185">Reference proteome</keyword>
<gene>
    <name evidence="1" type="ORF">PPACK8108_LOCUS20590</name>
</gene>